<dbReference type="InterPro" id="IPR013783">
    <property type="entry name" value="Ig-like_fold"/>
</dbReference>
<evidence type="ECO:0000256" key="1">
    <source>
        <dbReference type="ARBA" id="ARBA00000085"/>
    </source>
</evidence>
<gene>
    <name evidence="12" type="ORF">SAMN05444145_101107</name>
</gene>
<dbReference type="Proteomes" id="UP000183253">
    <property type="component" value="Unassembled WGS sequence"/>
</dbReference>
<dbReference type="GO" id="GO:0043565">
    <property type="term" value="F:sequence-specific DNA binding"/>
    <property type="evidence" value="ECO:0007669"/>
    <property type="project" value="InterPro"/>
</dbReference>
<evidence type="ECO:0000259" key="10">
    <source>
        <dbReference type="PROSITE" id="PS50109"/>
    </source>
</evidence>
<keyword evidence="3 7" id="KW-0597">Phosphoprotein</keyword>
<evidence type="ECO:0000256" key="8">
    <source>
        <dbReference type="SAM" id="SignalP"/>
    </source>
</evidence>
<evidence type="ECO:0000256" key="6">
    <source>
        <dbReference type="ARBA" id="ARBA00023163"/>
    </source>
</evidence>
<dbReference type="InterPro" id="IPR005467">
    <property type="entry name" value="His_kinase_dom"/>
</dbReference>
<dbReference type="SMART" id="SM00387">
    <property type="entry name" value="HATPase_c"/>
    <property type="match status" value="1"/>
</dbReference>
<dbReference type="InterPro" id="IPR003594">
    <property type="entry name" value="HATPase_dom"/>
</dbReference>
<evidence type="ECO:0000256" key="3">
    <source>
        <dbReference type="ARBA" id="ARBA00022553"/>
    </source>
</evidence>
<feature type="modified residue" description="4-aspartylphosphate" evidence="7">
    <location>
        <position position="1163"/>
    </location>
</feature>
<dbReference type="InterPro" id="IPR036890">
    <property type="entry name" value="HATPase_C_sf"/>
</dbReference>
<feature type="domain" description="HTH araC/xylS-type" evidence="9">
    <location>
        <begin position="1263"/>
        <end position="1362"/>
    </location>
</feature>
<feature type="signal peptide" evidence="8">
    <location>
        <begin position="1"/>
        <end position="29"/>
    </location>
</feature>
<dbReference type="InterPro" id="IPR011123">
    <property type="entry name" value="Y_Y_Y"/>
</dbReference>
<evidence type="ECO:0000313" key="12">
    <source>
        <dbReference type="EMBL" id="SDZ94366.1"/>
    </source>
</evidence>
<dbReference type="Pfam" id="PF02518">
    <property type="entry name" value="HATPase_c"/>
    <property type="match status" value="1"/>
</dbReference>
<dbReference type="Gene3D" id="3.30.565.10">
    <property type="entry name" value="Histidine kinase-like ATPase, C-terminal domain"/>
    <property type="match status" value="1"/>
</dbReference>
<keyword evidence="8" id="KW-0732">Signal</keyword>
<dbReference type="Pfam" id="PF07494">
    <property type="entry name" value="Reg_prop"/>
    <property type="match status" value="2"/>
</dbReference>
<reference evidence="12 13" key="1">
    <citation type="submission" date="2016-10" db="EMBL/GenBank/DDBJ databases">
        <authorList>
            <person name="de Groot N.N."/>
        </authorList>
    </citation>
    <scope>NUCLEOTIDE SEQUENCE [LARGE SCALE GENOMIC DNA]</scope>
    <source>
        <strain evidence="12 13">DSM 25383</strain>
    </source>
</reference>
<keyword evidence="12" id="KW-0418">Kinase</keyword>
<evidence type="ECO:0000256" key="5">
    <source>
        <dbReference type="ARBA" id="ARBA00023125"/>
    </source>
</evidence>
<dbReference type="SMART" id="SM00388">
    <property type="entry name" value="HisKA"/>
    <property type="match status" value="1"/>
</dbReference>
<dbReference type="InterPro" id="IPR003661">
    <property type="entry name" value="HisK_dim/P_dom"/>
</dbReference>
<dbReference type="PANTHER" id="PTHR43547:SF2">
    <property type="entry name" value="HYBRID SIGNAL TRANSDUCTION HISTIDINE KINASE C"/>
    <property type="match status" value="1"/>
</dbReference>
<dbReference type="PROSITE" id="PS00041">
    <property type="entry name" value="HTH_ARAC_FAMILY_1"/>
    <property type="match status" value="1"/>
</dbReference>
<keyword evidence="6" id="KW-0804">Transcription</keyword>
<keyword evidence="13" id="KW-1185">Reference proteome</keyword>
<dbReference type="CDD" id="cd00082">
    <property type="entry name" value="HisKA"/>
    <property type="match status" value="1"/>
</dbReference>
<dbReference type="SMART" id="SM00342">
    <property type="entry name" value="HTH_ARAC"/>
    <property type="match status" value="1"/>
</dbReference>
<dbReference type="SUPFAM" id="SSF52172">
    <property type="entry name" value="CheY-like"/>
    <property type="match status" value="1"/>
</dbReference>
<dbReference type="Pfam" id="PF00072">
    <property type="entry name" value="Response_reg"/>
    <property type="match status" value="1"/>
</dbReference>
<dbReference type="Gene3D" id="3.40.50.2300">
    <property type="match status" value="1"/>
</dbReference>
<sequence>MGSFPTRIRWLLTAFFSVVASFISPPLHAALNNLDYRFHAMPETSYYGGIHSIAKDSVGRIWFSGYDALFMYNGSAFVRMDDLVTSLSPSSYWNYGQVVTDHRGGLYVGTNHGLLRFDYGSRSFESVLDGNIGSVMVNGDGTVWLIRNNDIESFDPERLPELVRYERPPDCSVSSLALICTREYVYAATKGNLYRLNRETGQYTLFTTVGGDGCVIRDVVEYGGSVYVLTLMDGLYECDGDGRVTQYFRLPVEYEKSAGAKELFLDTSGIIWVATQSGLLLLDPATGSTHLLRSNLHYPYSLPNNSVWSIFPDPDGGVWVGTYGGKLAYMTLADNGVNYFKATPGGLNHPIVSCFEEDDAGNLWIGTEGGGLNYWDRKNDRFVYYTQESRSGITSNMIKRLRYDRDGRLLISAFNGGIKLFDARRGRFTDLRMYCSASPQPLSIYDFVQEGDSGIWLTNPDAELMYGDAGSGTVETVYLTDDRGNEVRPHVETLFHDGQGRLWLVTHDGAYVVDAASRRILAHYYLEDAPYSENNLCSYCVTSGSEIWFGTRGGGVNLLSRDGEYANFKDRTGEGLSGKTVFGILEDTVSKNVWFSTNSGLYYYDYVSRMIRKSQIDSPNLCGAYYVRACYKTSRGEMLFGGTDGFILFNPGKIGHNEQKPKVFFTDLLINSEPVKPGVKDSPLRRSITTMACDGDDGSAIELSHRQSNLEICFSANSYLDVGKNQYAYRMLGLSERWSLLPRGQKAVQFFNLPAGSYVFEVKAANNDGLWGDEVSSLRFEVSPSPFLSRWAYAVYAMLLLAVASFIWRYFTDRKIFEQRLELERIKEQNMKELTQARINFFTNISHDLKTPLTLVVDPLKQLKQHLPVDAPCSDYVRLIEKNVGRIQRMISQLLQFREIESQKMTLNRQPGDLIRFIDSIFSLFEFYASKKGIETDFSSRYESFYTSFDHDVIEKIFTNLFSNAIKYTSENGYVGVKIGRAPQERWPKGAVPAADTEYLSFTVTNTGAEIPEDKKDIIFESFNRLSARRPEFESSTGLGLAIVRELVGNLAGSITLHSGNSKVAFTVVLPFSQSAEKTSSAAESYDYTVSEIDNLLKESDAADRNDRRVRKAYDIVVIEDDPDLRSYLERRLSEYYNVYTADDGREGIAKVEKIYPQMVITDLMMPEADGFDVCRSLRSNIKTSHIPVIMLSGQGKDADNKIKALECGASVFIDKPFDMDYLLGQVANLIKTQNELKQRYSRKYIAEPSKITISSMDEELLRKAMNYIERNIDNNDYDVESFVSDMAIGRTLLYQKLNDITGMSIKEFIMDIRLKRAAQLLRESDLTISEISIMTGFANPKYFSICFKRHFELTPSEFKKKA</sequence>
<name>A0A1H3X4P9_9BACT</name>
<dbReference type="Pfam" id="PF00512">
    <property type="entry name" value="HisKA"/>
    <property type="match status" value="1"/>
</dbReference>
<protein>
    <recommendedName>
        <fullName evidence="2">histidine kinase</fullName>
        <ecNumber evidence="2">2.7.13.3</ecNumber>
    </recommendedName>
</protein>
<dbReference type="Gene3D" id="1.10.287.130">
    <property type="match status" value="1"/>
</dbReference>
<accession>A0A1H3X4P9</accession>
<feature type="domain" description="Response regulatory" evidence="11">
    <location>
        <begin position="1115"/>
        <end position="1231"/>
    </location>
</feature>
<dbReference type="SUPFAM" id="SSF46689">
    <property type="entry name" value="Homeodomain-like"/>
    <property type="match status" value="1"/>
</dbReference>
<dbReference type="Gene3D" id="1.10.10.60">
    <property type="entry name" value="Homeodomain-like"/>
    <property type="match status" value="1"/>
</dbReference>
<dbReference type="GO" id="GO:0000155">
    <property type="term" value="F:phosphorelay sensor kinase activity"/>
    <property type="evidence" value="ECO:0007669"/>
    <property type="project" value="InterPro"/>
</dbReference>
<dbReference type="InterPro" id="IPR036097">
    <property type="entry name" value="HisK_dim/P_sf"/>
</dbReference>
<dbReference type="InterPro" id="IPR011110">
    <property type="entry name" value="Reg_prop"/>
</dbReference>
<evidence type="ECO:0000259" key="11">
    <source>
        <dbReference type="PROSITE" id="PS50110"/>
    </source>
</evidence>
<comment type="catalytic activity">
    <reaction evidence="1">
        <text>ATP + protein L-histidine = ADP + protein N-phospho-L-histidine.</text>
        <dbReference type="EC" id="2.7.13.3"/>
    </reaction>
</comment>
<evidence type="ECO:0000259" key="9">
    <source>
        <dbReference type="PROSITE" id="PS01124"/>
    </source>
</evidence>
<proteinExistence type="predicted"/>
<dbReference type="PROSITE" id="PS01124">
    <property type="entry name" value="HTH_ARAC_FAMILY_2"/>
    <property type="match status" value="1"/>
</dbReference>
<dbReference type="InterPro" id="IPR015943">
    <property type="entry name" value="WD40/YVTN_repeat-like_dom_sf"/>
</dbReference>
<dbReference type="PANTHER" id="PTHR43547">
    <property type="entry name" value="TWO-COMPONENT HISTIDINE KINASE"/>
    <property type="match status" value="1"/>
</dbReference>
<dbReference type="Gene3D" id="2.60.40.10">
    <property type="entry name" value="Immunoglobulins"/>
    <property type="match status" value="1"/>
</dbReference>
<dbReference type="SUPFAM" id="SSF55874">
    <property type="entry name" value="ATPase domain of HSP90 chaperone/DNA topoisomerase II/histidine kinase"/>
    <property type="match status" value="1"/>
</dbReference>
<dbReference type="InterPro" id="IPR001789">
    <property type="entry name" value="Sig_transdc_resp-reg_receiver"/>
</dbReference>
<keyword evidence="4" id="KW-0805">Transcription regulation</keyword>
<dbReference type="EMBL" id="FNRI01000001">
    <property type="protein sequence ID" value="SDZ94366.1"/>
    <property type="molecule type" value="Genomic_DNA"/>
</dbReference>
<dbReference type="InterPro" id="IPR018060">
    <property type="entry name" value="HTH_AraC"/>
</dbReference>
<evidence type="ECO:0000256" key="2">
    <source>
        <dbReference type="ARBA" id="ARBA00012438"/>
    </source>
</evidence>
<dbReference type="InterPro" id="IPR009057">
    <property type="entry name" value="Homeodomain-like_sf"/>
</dbReference>
<dbReference type="InterPro" id="IPR011006">
    <property type="entry name" value="CheY-like_superfamily"/>
</dbReference>
<dbReference type="SUPFAM" id="SSF47384">
    <property type="entry name" value="Homodimeric domain of signal transducing histidine kinase"/>
    <property type="match status" value="1"/>
</dbReference>
<dbReference type="STRING" id="1033731.SAMN05444145_101107"/>
<dbReference type="Pfam" id="PF07495">
    <property type="entry name" value="Y_Y_Y"/>
    <property type="match status" value="1"/>
</dbReference>
<organism evidence="12 13">
    <name type="scientific">Alistipes timonensis JC136</name>
    <dbReference type="NCBI Taxonomy" id="1033731"/>
    <lineage>
        <taxon>Bacteria</taxon>
        <taxon>Pseudomonadati</taxon>
        <taxon>Bacteroidota</taxon>
        <taxon>Bacteroidia</taxon>
        <taxon>Bacteroidales</taxon>
        <taxon>Rikenellaceae</taxon>
        <taxon>Alistipes</taxon>
    </lineage>
</organism>
<keyword evidence="5" id="KW-0238">DNA-binding</keyword>
<evidence type="ECO:0000313" key="13">
    <source>
        <dbReference type="Proteomes" id="UP000183253"/>
    </source>
</evidence>
<dbReference type="InterPro" id="IPR011047">
    <property type="entry name" value="Quinoprotein_ADH-like_sf"/>
</dbReference>
<dbReference type="Pfam" id="PF12833">
    <property type="entry name" value="HTH_18"/>
    <property type="match status" value="1"/>
</dbReference>
<dbReference type="EC" id="2.7.13.3" evidence="2"/>
<evidence type="ECO:0000256" key="4">
    <source>
        <dbReference type="ARBA" id="ARBA00023015"/>
    </source>
</evidence>
<dbReference type="SMART" id="SM00448">
    <property type="entry name" value="REC"/>
    <property type="match status" value="1"/>
</dbReference>
<dbReference type="SUPFAM" id="SSF50998">
    <property type="entry name" value="Quinoprotein alcohol dehydrogenase-like"/>
    <property type="match status" value="1"/>
</dbReference>
<feature type="chain" id="PRO_5010285461" description="histidine kinase" evidence="8">
    <location>
        <begin position="30"/>
        <end position="1363"/>
    </location>
</feature>
<feature type="domain" description="Histidine kinase" evidence="10">
    <location>
        <begin position="844"/>
        <end position="1074"/>
    </location>
</feature>
<dbReference type="SUPFAM" id="SSF69322">
    <property type="entry name" value="Tricorn protease domain 2"/>
    <property type="match status" value="1"/>
</dbReference>
<dbReference type="PROSITE" id="PS50110">
    <property type="entry name" value="RESPONSE_REGULATORY"/>
    <property type="match status" value="1"/>
</dbReference>
<dbReference type="InterPro" id="IPR018062">
    <property type="entry name" value="HTH_AraC-typ_CS"/>
</dbReference>
<keyword evidence="12" id="KW-0808">Transferase</keyword>
<dbReference type="Gene3D" id="2.130.10.10">
    <property type="entry name" value="YVTN repeat-like/Quinoprotein amine dehydrogenase"/>
    <property type="match status" value="2"/>
</dbReference>
<dbReference type="GO" id="GO:0003700">
    <property type="term" value="F:DNA-binding transcription factor activity"/>
    <property type="evidence" value="ECO:0007669"/>
    <property type="project" value="InterPro"/>
</dbReference>
<dbReference type="PROSITE" id="PS50109">
    <property type="entry name" value="HIS_KIN"/>
    <property type="match status" value="1"/>
</dbReference>
<evidence type="ECO:0000256" key="7">
    <source>
        <dbReference type="PROSITE-ProRule" id="PRU00169"/>
    </source>
</evidence>